<organism evidence="10">
    <name type="scientific">Fopius arisanus</name>
    <dbReference type="NCBI Taxonomy" id="64838"/>
    <lineage>
        <taxon>Eukaryota</taxon>
        <taxon>Metazoa</taxon>
        <taxon>Ecdysozoa</taxon>
        <taxon>Arthropoda</taxon>
        <taxon>Hexapoda</taxon>
        <taxon>Insecta</taxon>
        <taxon>Pterygota</taxon>
        <taxon>Neoptera</taxon>
        <taxon>Endopterygota</taxon>
        <taxon>Hymenoptera</taxon>
        <taxon>Apocrita</taxon>
        <taxon>Ichneumonoidea</taxon>
        <taxon>Braconidae</taxon>
        <taxon>Opiinae</taxon>
        <taxon>Fopius</taxon>
    </lineage>
</organism>
<dbReference type="GeneID" id="105269722"/>
<keyword evidence="3 8" id="KW-0812">Transmembrane</keyword>
<dbReference type="RefSeq" id="XP_011308498.1">
    <property type="nucleotide sequence ID" value="XM_011310196.1"/>
</dbReference>
<evidence type="ECO:0000256" key="8">
    <source>
        <dbReference type="SAM" id="Phobius"/>
    </source>
</evidence>
<evidence type="ECO:0000256" key="6">
    <source>
        <dbReference type="ARBA" id="ARBA00023170"/>
    </source>
</evidence>
<dbReference type="KEGG" id="fas:105269722"/>
<feature type="signal peptide" evidence="9">
    <location>
        <begin position="1"/>
        <end position="24"/>
    </location>
</feature>
<feature type="transmembrane region" description="Helical" evidence="8">
    <location>
        <begin position="597"/>
        <end position="616"/>
    </location>
</feature>
<gene>
    <name evidence="10" type="primary">Cmbl</name>
    <name evidence="12" type="synonym">LOC105269722</name>
    <name evidence="10" type="ORF">g.8314</name>
</gene>
<feature type="transmembrane region" description="Helical" evidence="8">
    <location>
        <begin position="401"/>
        <end position="419"/>
    </location>
</feature>
<feature type="transmembrane region" description="Helical" evidence="8">
    <location>
        <begin position="343"/>
        <end position="368"/>
    </location>
</feature>
<reference evidence="10" key="1">
    <citation type="submission" date="2015-01" db="EMBL/GenBank/DDBJ databases">
        <title>Transcriptome Assembly of Fopius arisanus.</title>
        <authorList>
            <person name="Geib S."/>
        </authorList>
    </citation>
    <scope>NUCLEOTIDE SEQUENCE</scope>
</reference>
<accession>A0A0C9S175</accession>
<proteinExistence type="predicted"/>
<name>A0A0C9S175_9HYME</name>
<dbReference type="AlphaFoldDB" id="A0A0C9S175"/>
<dbReference type="InterPro" id="IPR052192">
    <property type="entry name" value="Insect_Ionotropic_Sensory_Rcpt"/>
</dbReference>
<dbReference type="PANTHER" id="PTHR42643">
    <property type="entry name" value="IONOTROPIC RECEPTOR 20A-RELATED"/>
    <property type="match status" value="1"/>
</dbReference>
<accession>A0A9R1U5U3</accession>
<dbReference type="GO" id="GO:0005886">
    <property type="term" value="C:plasma membrane"/>
    <property type="evidence" value="ECO:0007669"/>
    <property type="project" value="UniProtKB-SubCell"/>
</dbReference>
<dbReference type="EMBL" id="GBYB01014491">
    <property type="protein sequence ID" value="JAG84258.1"/>
    <property type="molecule type" value="Transcribed_RNA"/>
</dbReference>
<dbReference type="OrthoDB" id="7696986at2759"/>
<evidence type="ECO:0000313" key="10">
    <source>
        <dbReference type="EMBL" id="JAG84258.1"/>
    </source>
</evidence>
<keyword evidence="11" id="KW-1185">Reference proteome</keyword>
<dbReference type="Proteomes" id="UP000694866">
    <property type="component" value="Unplaced"/>
</dbReference>
<keyword evidence="5 8" id="KW-0472">Membrane</keyword>
<keyword evidence="2" id="KW-1003">Cell membrane</keyword>
<dbReference type="Gene3D" id="3.40.190.10">
    <property type="entry name" value="Periplasmic binding protein-like II"/>
    <property type="match status" value="1"/>
</dbReference>
<evidence type="ECO:0000256" key="5">
    <source>
        <dbReference type="ARBA" id="ARBA00023136"/>
    </source>
</evidence>
<protein>
    <submittedName>
        <fullName evidence="10">Cmbl protein</fullName>
    </submittedName>
</protein>
<sequence length="626" mass="72287">MNPPRVPVKYLVIALSMRIFGALAGSEPVWFSDLLNYIENNNESYRQVIIITCKNPGIPFENPWIRAILHAAMSTYPTIRINVDLSSDIEEEWSSHRTDSTATLFIFVDDRKKTRSIVPRRIISIMKKLSLSKKLVKYLVTFLSSTQTQNFDHLLRYAWRLQMMDLVILEVVSCRRDPLTILKRCVEDISPVIHHFNPFVGSIIRKTYHPGIEWFPDIMKDMHGYPLKIGIIHQPPFSDVSWDENWNYKSGSGWDITTMEILAEEMNFTLNILPRLLTFDEIVKDNSSRGLFDLLRTDKIDILASASPHFTEDMEENLFRSESLFREELCALVPLEKTTRIPFPAAIVEGIIMTIGIVVVFWGSAWLFQLPKSWSIFKTFRVLFAIPVHSNYSDFKMSQRLVVLILMIISLFYTANFYASLMKLSTEVDGEVEYGSFDELDRSGLDLKISTYLMNKTFGNVSESDGAMMNLKSRAVVTNAIWECPAEAERFRNVGCLMNQIEAKWFTTATYRRGQPTLKLSKVCFWKDSYAFLVRAGSPYRRRIDRLLNVLIEAGLKVMLYRNSTFSKLLKRDQEDELLEELDVPPEGVLREQLTDVLLFGFTTATVTFIGEFLWYRGGKILKKNK</sequence>
<reference evidence="12" key="2">
    <citation type="submission" date="2025-04" db="UniProtKB">
        <authorList>
            <consortium name="RefSeq"/>
        </authorList>
    </citation>
    <scope>IDENTIFICATION</scope>
    <source>
        <strain evidence="12">USDA-PBARC FA_bdor</strain>
        <tissue evidence="12">Whole organism</tissue>
    </source>
</reference>
<keyword evidence="9" id="KW-0732">Signal</keyword>
<dbReference type="PANTHER" id="PTHR42643:SF24">
    <property type="entry name" value="IONOTROPIC RECEPTOR 60A"/>
    <property type="match status" value="1"/>
</dbReference>
<evidence type="ECO:0000313" key="12">
    <source>
        <dbReference type="RefSeq" id="XP_011308498.1"/>
    </source>
</evidence>
<evidence type="ECO:0000256" key="1">
    <source>
        <dbReference type="ARBA" id="ARBA00004651"/>
    </source>
</evidence>
<evidence type="ECO:0000313" key="11">
    <source>
        <dbReference type="Proteomes" id="UP000694866"/>
    </source>
</evidence>
<keyword evidence="4 8" id="KW-1133">Transmembrane helix</keyword>
<evidence type="ECO:0000256" key="3">
    <source>
        <dbReference type="ARBA" id="ARBA00022692"/>
    </source>
</evidence>
<evidence type="ECO:0000256" key="9">
    <source>
        <dbReference type="SAM" id="SignalP"/>
    </source>
</evidence>
<evidence type="ECO:0000256" key="7">
    <source>
        <dbReference type="ARBA" id="ARBA00023180"/>
    </source>
</evidence>
<comment type="subcellular location">
    <subcellularLocation>
        <location evidence="1">Cell membrane</location>
        <topology evidence="1">Multi-pass membrane protein</topology>
    </subcellularLocation>
</comment>
<dbReference type="SUPFAM" id="SSF53850">
    <property type="entry name" value="Periplasmic binding protein-like II"/>
    <property type="match status" value="1"/>
</dbReference>
<keyword evidence="6" id="KW-0675">Receptor</keyword>
<feature type="chain" id="PRO_5044541845" evidence="9">
    <location>
        <begin position="25"/>
        <end position="626"/>
    </location>
</feature>
<keyword evidence="7" id="KW-0325">Glycoprotein</keyword>
<evidence type="ECO:0000256" key="4">
    <source>
        <dbReference type="ARBA" id="ARBA00022989"/>
    </source>
</evidence>
<evidence type="ECO:0000256" key="2">
    <source>
        <dbReference type="ARBA" id="ARBA00022475"/>
    </source>
</evidence>